<gene>
    <name evidence="13" type="ORF">ACFFH4_18955</name>
</gene>
<evidence type="ECO:0000256" key="1">
    <source>
        <dbReference type="ARBA" id="ARBA00004496"/>
    </source>
</evidence>
<dbReference type="Proteomes" id="UP001589833">
    <property type="component" value="Unassembled WGS sequence"/>
</dbReference>
<dbReference type="SUPFAM" id="SSF46894">
    <property type="entry name" value="C-terminal effector domain of the bipartite response regulators"/>
    <property type="match status" value="1"/>
</dbReference>
<comment type="caution">
    <text evidence="13">The sequence shown here is derived from an EMBL/GenBank/DDBJ whole genome shotgun (WGS) entry which is preliminary data.</text>
</comment>
<evidence type="ECO:0000259" key="11">
    <source>
        <dbReference type="PROSITE" id="PS50110"/>
    </source>
</evidence>
<evidence type="ECO:0000259" key="12">
    <source>
        <dbReference type="PROSITE" id="PS51755"/>
    </source>
</evidence>
<keyword evidence="6 10" id="KW-0238">DNA-binding</keyword>
<dbReference type="Pfam" id="PF00072">
    <property type="entry name" value="Response_reg"/>
    <property type="match status" value="1"/>
</dbReference>
<reference evidence="13 14" key="1">
    <citation type="submission" date="2024-09" db="EMBL/GenBank/DDBJ databases">
        <authorList>
            <person name="Sun Q."/>
            <person name="Mori K."/>
        </authorList>
    </citation>
    <scope>NUCLEOTIDE SEQUENCE [LARGE SCALE GENOMIC DNA]</scope>
    <source>
        <strain evidence="13 14">NCAIM B.02301</strain>
    </source>
</reference>
<evidence type="ECO:0000256" key="9">
    <source>
        <dbReference type="PROSITE-ProRule" id="PRU00169"/>
    </source>
</evidence>
<dbReference type="InterPro" id="IPR001789">
    <property type="entry name" value="Sig_transdc_resp-reg_receiver"/>
</dbReference>
<keyword evidence="2" id="KW-0963">Cytoplasm</keyword>
<feature type="domain" description="Response regulatory" evidence="11">
    <location>
        <begin position="3"/>
        <end position="116"/>
    </location>
</feature>
<evidence type="ECO:0000256" key="2">
    <source>
        <dbReference type="ARBA" id="ARBA00022490"/>
    </source>
</evidence>
<dbReference type="RefSeq" id="WP_273842265.1">
    <property type="nucleotide sequence ID" value="NZ_JAQQWT010000005.1"/>
</dbReference>
<dbReference type="InterPro" id="IPR011006">
    <property type="entry name" value="CheY-like_superfamily"/>
</dbReference>
<name>A0ABV6NJS5_9BACI</name>
<keyword evidence="5" id="KW-0805">Transcription regulation</keyword>
<keyword evidence="7" id="KW-0010">Activator</keyword>
<sequence length="229" mass="26419">MLHVLVADDDDNIRAIIVHYLKKQNFNVVEANNGRDAVALALEKQLDMVILDIMMPEMDGYDVCREIRRVSNVPIIMLTASGDEFDRVLGLELGADDYIIKPFSPRELVARIKAILRRVDSTSSRDVVKEQSFTYDYGEIKIDVDRREVIVKGENVTLRPKEFDLLVHLAKTPGNVYRRETLLEHVWGYDFFGDIRIVDAHVKKIRHKFKKIGCNVLRTVWGVGYKFEV</sequence>
<dbReference type="SMART" id="SM00862">
    <property type="entry name" value="Trans_reg_C"/>
    <property type="match status" value="1"/>
</dbReference>
<dbReference type="Gene3D" id="1.10.10.10">
    <property type="entry name" value="Winged helix-like DNA-binding domain superfamily/Winged helix DNA-binding domain"/>
    <property type="match status" value="1"/>
</dbReference>
<evidence type="ECO:0000256" key="7">
    <source>
        <dbReference type="ARBA" id="ARBA00023159"/>
    </source>
</evidence>
<evidence type="ECO:0000256" key="5">
    <source>
        <dbReference type="ARBA" id="ARBA00023015"/>
    </source>
</evidence>
<feature type="modified residue" description="4-aspartylphosphate" evidence="9">
    <location>
        <position position="52"/>
    </location>
</feature>
<evidence type="ECO:0000256" key="3">
    <source>
        <dbReference type="ARBA" id="ARBA00022553"/>
    </source>
</evidence>
<keyword evidence="8" id="KW-0804">Transcription</keyword>
<evidence type="ECO:0000256" key="4">
    <source>
        <dbReference type="ARBA" id="ARBA00023012"/>
    </source>
</evidence>
<evidence type="ECO:0000313" key="13">
    <source>
        <dbReference type="EMBL" id="MFC0561027.1"/>
    </source>
</evidence>
<dbReference type="Pfam" id="PF00486">
    <property type="entry name" value="Trans_reg_C"/>
    <property type="match status" value="1"/>
</dbReference>
<dbReference type="Gene3D" id="3.40.50.2300">
    <property type="match status" value="1"/>
</dbReference>
<dbReference type="InterPro" id="IPR016032">
    <property type="entry name" value="Sig_transdc_resp-reg_C-effctor"/>
</dbReference>
<dbReference type="PANTHER" id="PTHR48111">
    <property type="entry name" value="REGULATOR OF RPOS"/>
    <property type="match status" value="1"/>
</dbReference>
<dbReference type="SMART" id="SM00448">
    <property type="entry name" value="REC"/>
    <property type="match status" value="1"/>
</dbReference>
<evidence type="ECO:0000256" key="10">
    <source>
        <dbReference type="PROSITE-ProRule" id="PRU01091"/>
    </source>
</evidence>
<evidence type="ECO:0000256" key="6">
    <source>
        <dbReference type="ARBA" id="ARBA00023125"/>
    </source>
</evidence>
<dbReference type="PANTHER" id="PTHR48111:SF44">
    <property type="entry name" value="TRANSCRIPTIONAL REGULATORY PROTEIN RESD"/>
    <property type="match status" value="1"/>
</dbReference>
<organism evidence="13 14">
    <name type="scientific">Halalkalibacter alkalisediminis</name>
    <dbReference type="NCBI Taxonomy" id="935616"/>
    <lineage>
        <taxon>Bacteria</taxon>
        <taxon>Bacillati</taxon>
        <taxon>Bacillota</taxon>
        <taxon>Bacilli</taxon>
        <taxon>Bacillales</taxon>
        <taxon>Bacillaceae</taxon>
        <taxon>Halalkalibacter</taxon>
    </lineage>
</organism>
<protein>
    <submittedName>
        <fullName evidence="13">Response regulator transcription factor</fullName>
    </submittedName>
</protein>
<evidence type="ECO:0000313" key="14">
    <source>
        <dbReference type="Proteomes" id="UP001589833"/>
    </source>
</evidence>
<dbReference type="EMBL" id="JBHLTR010000054">
    <property type="protein sequence ID" value="MFC0561027.1"/>
    <property type="molecule type" value="Genomic_DNA"/>
</dbReference>
<keyword evidence="3 9" id="KW-0597">Phosphoprotein</keyword>
<accession>A0ABV6NJS5</accession>
<comment type="subcellular location">
    <subcellularLocation>
        <location evidence="1">Cytoplasm</location>
    </subcellularLocation>
</comment>
<keyword evidence="14" id="KW-1185">Reference proteome</keyword>
<dbReference type="PROSITE" id="PS50110">
    <property type="entry name" value="RESPONSE_REGULATORY"/>
    <property type="match status" value="1"/>
</dbReference>
<dbReference type="InterPro" id="IPR001867">
    <property type="entry name" value="OmpR/PhoB-type_DNA-bd"/>
</dbReference>
<dbReference type="InterPro" id="IPR036388">
    <property type="entry name" value="WH-like_DNA-bd_sf"/>
</dbReference>
<dbReference type="Gene3D" id="6.10.250.690">
    <property type="match status" value="1"/>
</dbReference>
<dbReference type="PROSITE" id="PS51755">
    <property type="entry name" value="OMPR_PHOB"/>
    <property type="match status" value="1"/>
</dbReference>
<evidence type="ECO:0000256" key="8">
    <source>
        <dbReference type="ARBA" id="ARBA00023163"/>
    </source>
</evidence>
<feature type="domain" description="OmpR/PhoB-type" evidence="12">
    <location>
        <begin position="132"/>
        <end position="229"/>
    </location>
</feature>
<dbReference type="CDD" id="cd00383">
    <property type="entry name" value="trans_reg_C"/>
    <property type="match status" value="1"/>
</dbReference>
<feature type="DNA-binding region" description="OmpR/PhoB-type" evidence="10">
    <location>
        <begin position="132"/>
        <end position="229"/>
    </location>
</feature>
<keyword evidence="4" id="KW-0902">Two-component regulatory system</keyword>
<proteinExistence type="predicted"/>
<dbReference type="SUPFAM" id="SSF52172">
    <property type="entry name" value="CheY-like"/>
    <property type="match status" value="1"/>
</dbReference>
<dbReference type="InterPro" id="IPR039420">
    <property type="entry name" value="WalR-like"/>
</dbReference>